<reference evidence="4" key="1">
    <citation type="journal article" date="2019" name="Int. J. Syst. Evol. Microbiol.">
        <title>The Global Catalogue of Microorganisms (GCM) 10K type strain sequencing project: providing services to taxonomists for standard genome sequencing and annotation.</title>
        <authorList>
            <consortium name="The Broad Institute Genomics Platform"/>
            <consortium name="The Broad Institute Genome Sequencing Center for Infectious Disease"/>
            <person name="Wu L."/>
            <person name="Ma J."/>
        </authorList>
    </citation>
    <scope>NUCLEOTIDE SEQUENCE [LARGE SCALE GENOMIC DNA]</scope>
    <source>
        <strain evidence="4">JCM 17695</strain>
    </source>
</reference>
<dbReference type="Proteomes" id="UP001596512">
    <property type="component" value="Unassembled WGS sequence"/>
</dbReference>
<evidence type="ECO:0000313" key="3">
    <source>
        <dbReference type="EMBL" id="MFC7617022.1"/>
    </source>
</evidence>
<dbReference type="InterPro" id="IPR001387">
    <property type="entry name" value="Cro/C1-type_HTH"/>
</dbReference>
<comment type="caution">
    <text evidence="3">The sequence shown here is derived from an EMBL/GenBank/DDBJ whole genome shotgun (WGS) entry which is preliminary data.</text>
</comment>
<dbReference type="SUPFAM" id="SSF47413">
    <property type="entry name" value="lambda repressor-like DNA-binding domains"/>
    <property type="match status" value="1"/>
</dbReference>
<dbReference type="Gene3D" id="1.10.260.40">
    <property type="entry name" value="lambda repressor-like DNA-binding domains"/>
    <property type="match status" value="1"/>
</dbReference>
<keyword evidence="4" id="KW-1185">Reference proteome</keyword>
<dbReference type="SMART" id="SM00530">
    <property type="entry name" value="HTH_XRE"/>
    <property type="match status" value="1"/>
</dbReference>
<organism evidence="3 4">
    <name type="scientific">Actinokineospora soli</name>
    <dbReference type="NCBI Taxonomy" id="1048753"/>
    <lineage>
        <taxon>Bacteria</taxon>
        <taxon>Bacillati</taxon>
        <taxon>Actinomycetota</taxon>
        <taxon>Actinomycetes</taxon>
        <taxon>Pseudonocardiales</taxon>
        <taxon>Pseudonocardiaceae</taxon>
        <taxon>Actinokineospora</taxon>
    </lineage>
</organism>
<sequence length="383" mass="41389">MTETGALLRRLRVERGYSLVRFAREANYSKGYISKLENGDKPVSPEMARRFDRILETQGVLTRAVAGPVPAPPVLPDGPDPWALVLGGTDPLAPNSTHVDEQTVEVYAAAFETWRMMGHRMSPAFVLPNLVGHCRALRELIAVNPLPDLIRQASRYAEYAGWMYQEAGDNTRAREWTATAVRLADRVGDVGLRSWAMVRTAEIALYTEDGATMVEWARRAAAAPESTAALRSAAAQRMAQGYALLGEASACLSALDEAHRWQEAATAESGPHYGSTSLPDQIAITRGWSLHHLDRSAESVLLLGSELDRIPPTSIRSRVRFGVRLALAELDCGDVEGPAPAWRPWSPTCAAPTAPPSGSTSTPCGGCCSSTPATRRPACCARS</sequence>
<feature type="compositionally biased region" description="Low complexity" evidence="1">
    <location>
        <begin position="352"/>
        <end position="372"/>
    </location>
</feature>
<protein>
    <submittedName>
        <fullName evidence="3">Helix-turn-helix domain-containing protein</fullName>
    </submittedName>
</protein>
<dbReference type="EMBL" id="JBHTEY010000004">
    <property type="protein sequence ID" value="MFC7617022.1"/>
    <property type="molecule type" value="Genomic_DNA"/>
</dbReference>
<evidence type="ECO:0000313" key="4">
    <source>
        <dbReference type="Proteomes" id="UP001596512"/>
    </source>
</evidence>
<dbReference type="PROSITE" id="PS50943">
    <property type="entry name" value="HTH_CROC1"/>
    <property type="match status" value="1"/>
</dbReference>
<feature type="domain" description="HTH cro/C1-type" evidence="2">
    <location>
        <begin position="8"/>
        <end position="61"/>
    </location>
</feature>
<dbReference type="CDD" id="cd00093">
    <property type="entry name" value="HTH_XRE"/>
    <property type="match status" value="1"/>
</dbReference>
<evidence type="ECO:0000256" key="1">
    <source>
        <dbReference type="SAM" id="MobiDB-lite"/>
    </source>
</evidence>
<proteinExistence type="predicted"/>
<name>A0ABW2TT44_9PSEU</name>
<feature type="region of interest" description="Disordered" evidence="1">
    <location>
        <begin position="352"/>
        <end position="373"/>
    </location>
</feature>
<dbReference type="InterPro" id="IPR010982">
    <property type="entry name" value="Lambda_DNA-bd_dom_sf"/>
</dbReference>
<accession>A0ABW2TT44</accession>
<evidence type="ECO:0000259" key="2">
    <source>
        <dbReference type="PROSITE" id="PS50943"/>
    </source>
</evidence>
<dbReference type="Pfam" id="PF13560">
    <property type="entry name" value="HTH_31"/>
    <property type="match status" value="1"/>
</dbReference>
<gene>
    <name evidence="3" type="ORF">ACFQV2_29885</name>
</gene>